<dbReference type="Proteomes" id="UP000663828">
    <property type="component" value="Unassembled WGS sequence"/>
</dbReference>
<dbReference type="EMBL" id="CAJNOR010015861">
    <property type="protein sequence ID" value="CAF1683476.1"/>
    <property type="molecule type" value="Genomic_DNA"/>
</dbReference>
<evidence type="ECO:0000313" key="1">
    <source>
        <dbReference type="EMBL" id="CAF1683476.1"/>
    </source>
</evidence>
<gene>
    <name evidence="1" type="ORF">XAT740_LOCUS61207</name>
</gene>
<dbReference type="AlphaFoldDB" id="A0A816H7T9"/>
<sequence length="217" mass="24847">KFIENDWKRGGEYEGVYMSLATIHESQMKSTLQHARTEDNYAPTMAQIEQVSAEKGGASLIAAGFLIEGRLTHAKLAYLEYLGFGLQLLDDLQDVREDMKNNHRTIFTQTLAEGQPLDAPTARLIQYCYCAPAYAKFSDDQRTVSDRKTGVTLAHYVRVSMMMFSVVLVLEAASRLKEYYSKDFYRELSSLSPLTFSDLKKVRVEETIWSIVRNQWF</sequence>
<name>A0A816H7T9_ADIRI</name>
<organism evidence="1 2">
    <name type="scientific">Adineta ricciae</name>
    <name type="common">Rotifer</name>
    <dbReference type="NCBI Taxonomy" id="249248"/>
    <lineage>
        <taxon>Eukaryota</taxon>
        <taxon>Metazoa</taxon>
        <taxon>Spiralia</taxon>
        <taxon>Gnathifera</taxon>
        <taxon>Rotifera</taxon>
        <taxon>Eurotatoria</taxon>
        <taxon>Bdelloidea</taxon>
        <taxon>Adinetida</taxon>
        <taxon>Adinetidae</taxon>
        <taxon>Adineta</taxon>
    </lineage>
</organism>
<feature type="non-terminal residue" evidence="1">
    <location>
        <position position="1"/>
    </location>
</feature>
<evidence type="ECO:0000313" key="2">
    <source>
        <dbReference type="Proteomes" id="UP000663828"/>
    </source>
</evidence>
<proteinExistence type="predicted"/>
<accession>A0A816H7T9</accession>
<protein>
    <submittedName>
        <fullName evidence="1">Uncharacterized protein</fullName>
    </submittedName>
</protein>
<comment type="caution">
    <text evidence="1">The sequence shown here is derived from an EMBL/GenBank/DDBJ whole genome shotgun (WGS) entry which is preliminary data.</text>
</comment>
<dbReference type="CDD" id="cd00385">
    <property type="entry name" value="Isoprenoid_Biosyn_C1"/>
    <property type="match status" value="1"/>
</dbReference>
<keyword evidence="2" id="KW-1185">Reference proteome</keyword>
<reference evidence="1" key="1">
    <citation type="submission" date="2021-02" db="EMBL/GenBank/DDBJ databases">
        <authorList>
            <person name="Nowell W R."/>
        </authorList>
    </citation>
    <scope>NUCLEOTIDE SEQUENCE</scope>
</reference>